<keyword evidence="4" id="KW-1185">Reference proteome</keyword>
<keyword evidence="1" id="KW-0472">Membrane</keyword>
<feature type="transmembrane region" description="Helical" evidence="1">
    <location>
        <begin position="131"/>
        <end position="147"/>
    </location>
</feature>
<feature type="transmembrane region" description="Helical" evidence="1">
    <location>
        <begin position="210"/>
        <end position="229"/>
    </location>
</feature>
<gene>
    <name evidence="3" type="ORF">Moror_16696</name>
</gene>
<dbReference type="AlphaFoldDB" id="V2Y3I4"/>
<dbReference type="Proteomes" id="UP000017559">
    <property type="component" value="Unassembled WGS sequence"/>
</dbReference>
<proteinExistence type="predicted"/>
<feature type="transmembrane region" description="Helical" evidence="1">
    <location>
        <begin position="99"/>
        <end position="119"/>
    </location>
</feature>
<evidence type="ECO:0000313" key="4">
    <source>
        <dbReference type="Proteomes" id="UP000017559"/>
    </source>
</evidence>
<feature type="domain" description="DUF6534" evidence="2">
    <location>
        <begin position="174"/>
        <end position="261"/>
    </location>
</feature>
<organism evidence="3 4">
    <name type="scientific">Moniliophthora roreri (strain MCA 2997)</name>
    <name type="common">Cocoa frosty pod rot fungus</name>
    <name type="synonym">Crinipellis roreri</name>
    <dbReference type="NCBI Taxonomy" id="1381753"/>
    <lineage>
        <taxon>Eukaryota</taxon>
        <taxon>Fungi</taxon>
        <taxon>Dikarya</taxon>
        <taxon>Basidiomycota</taxon>
        <taxon>Agaricomycotina</taxon>
        <taxon>Agaricomycetes</taxon>
        <taxon>Agaricomycetidae</taxon>
        <taxon>Agaricales</taxon>
        <taxon>Marasmiineae</taxon>
        <taxon>Marasmiaceae</taxon>
        <taxon>Moniliophthora</taxon>
    </lineage>
</organism>
<dbReference type="KEGG" id="mrr:Moror_16696"/>
<dbReference type="Pfam" id="PF20152">
    <property type="entry name" value="DUF6534"/>
    <property type="match status" value="1"/>
</dbReference>
<evidence type="ECO:0000313" key="3">
    <source>
        <dbReference type="EMBL" id="ESK86184.1"/>
    </source>
</evidence>
<comment type="caution">
    <text evidence="3">The sequence shown here is derived from an EMBL/GenBank/DDBJ whole genome shotgun (WGS) entry which is preliminary data.</text>
</comment>
<dbReference type="HOGENOM" id="CLU_046025_1_0_1"/>
<feature type="transmembrane region" description="Helical" evidence="1">
    <location>
        <begin position="167"/>
        <end position="189"/>
    </location>
</feature>
<evidence type="ECO:0000259" key="2">
    <source>
        <dbReference type="Pfam" id="PF20152"/>
    </source>
</evidence>
<reference evidence="3 4" key="1">
    <citation type="journal article" date="2014" name="BMC Genomics">
        <title>Genome and secretome analysis of the hemibiotrophic fungal pathogen, Moniliophthora roreri, which causes frosty pod rot disease of cacao: mechanisms of the biotrophic and necrotrophic phases.</title>
        <authorList>
            <person name="Meinhardt L.W."/>
            <person name="Costa G.G.L."/>
            <person name="Thomazella D.P.T."/>
            <person name="Teixeira P.J.P.L."/>
            <person name="Carazzolle M.F."/>
            <person name="Schuster S.C."/>
            <person name="Carlson J.E."/>
            <person name="Guiltinan M.J."/>
            <person name="Mieczkowski P."/>
            <person name="Farmer A."/>
            <person name="Ramaraj T."/>
            <person name="Crozier J."/>
            <person name="Davis R.E."/>
            <person name="Shao J."/>
            <person name="Melnick R.L."/>
            <person name="Pereira G.A.G."/>
            <person name="Bailey B.A."/>
        </authorList>
    </citation>
    <scope>NUCLEOTIDE SEQUENCE [LARGE SCALE GENOMIC DNA]</scope>
    <source>
        <strain evidence="3 4">MCA 2997</strain>
    </source>
</reference>
<accession>V2Y3I4</accession>
<dbReference type="PANTHER" id="PTHR40465:SF1">
    <property type="entry name" value="DUF6534 DOMAIN-CONTAINING PROTEIN"/>
    <property type="match status" value="1"/>
</dbReference>
<keyword evidence="1" id="KW-1133">Transmembrane helix</keyword>
<feature type="transmembrane region" description="Helical" evidence="1">
    <location>
        <begin position="235"/>
        <end position="256"/>
    </location>
</feature>
<keyword evidence="1" id="KW-0812">Transmembrane</keyword>
<feature type="transmembrane region" description="Helical" evidence="1">
    <location>
        <begin position="23"/>
        <end position="46"/>
    </location>
</feature>
<dbReference type="EMBL" id="AWSO01000964">
    <property type="protein sequence ID" value="ESK86184.1"/>
    <property type="molecule type" value="Genomic_DNA"/>
</dbReference>
<dbReference type="OrthoDB" id="3112880at2759"/>
<name>V2Y3I4_MONRO</name>
<feature type="transmembrane region" description="Helical" evidence="1">
    <location>
        <begin position="53"/>
        <end position="79"/>
    </location>
</feature>
<protein>
    <recommendedName>
        <fullName evidence="2">DUF6534 domain-containing protein</fullName>
    </recommendedName>
</protein>
<sequence>MSDLTVEQLPLVDIDISNLGGNAAFIGTALSTFLSGVVACQAFTYMQSNNDKWFLRLIVVLIILMDLGVTIFNNVFLHYFTILHFGNISKLVPQVERNYFITIELALGVTAVFIVELFFASHVYLLKRTHWSIPLFIATCAMAAYDGSAKQFKDPYLVFNRSSQIDFGLGGSLSALSDVTVTGALLWSFHQSRTGLKKTDSMLQTLFKYTVTRGILVTTFQIAYVIIFLVRNSTWEWACFQLMLSKIYVITMVAMLNSRKSIRANHSGVITVSEVGTGFANTRDIHSNFVVPIDSTAETGSYQLKEYSQGRTEMQSFQPTTVYISRVQEIDNVV</sequence>
<dbReference type="STRING" id="1381753.V2Y3I4"/>
<evidence type="ECO:0000256" key="1">
    <source>
        <dbReference type="SAM" id="Phobius"/>
    </source>
</evidence>
<dbReference type="PANTHER" id="PTHR40465">
    <property type="entry name" value="CHROMOSOME 1, WHOLE GENOME SHOTGUN SEQUENCE"/>
    <property type="match status" value="1"/>
</dbReference>
<dbReference type="InterPro" id="IPR045339">
    <property type="entry name" value="DUF6534"/>
</dbReference>